<dbReference type="Pfam" id="PF12019">
    <property type="entry name" value="GspH"/>
    <property type="match status" value="1"/>
</dbReference>
<keyword evidence="7" id="KW-1133">Transmembrane helix</keyword>
<sequence length="171" mass="18694">MRTSGFTFLELLVTLTVASVLLLLGIPGLQYLLADSALQTEGFTLHQALHRARTQAIDHQTDVIACLANRQEQCATQDFTHLLLFSDVDQNRQLSVQDKGDIILQRSPLSGNALNITTNQLLFVFQPDGTLAGTPGTIHLCSPRINEGTNITIAMSGRVRRQTVDCPDAQP</sequence>
<evidence type="ECO:0000256" key="6">
    <source>
        <dbReference type="ARBA" id="ARBA00022692"/>
    </source>
</evidence>
<dbReference type="InterPro" id="IPR045584">
    <property type="entry name" value="Pilin-like"/>
</dbReference>
<keyword evidence="13" id="KW-1185">Reference proteome</keyword>
<comment type="subcellular location">
    <subcellularLocation>
        <location evidence="1">Cell inner membrane</location>
        <topology evidence="1">Single-pass membrane protein</topology>
    </subcellularLocation>
</comment>
<dbReference type="GO" id="GO:0005886">
    <property type="term" value="C:plasma membrane"/>
    <property type="evidence" value="ECO:0007669"/>
    <property type="project" value="UniProtKB-SubCell"/>
</dbReference>
<evidence type="ECO:0000256" key="7">
    <source>
        <dbReference type="ARBA" id="ARBA00022989"/>
    </source>
</evidence>
<dbReference type="Gene3D" id="3.55.40.10">
    <property type="entry name" value="minor pseudopilin epsh domain"/>
    <property type="match status" value="1"/>
</dbReference>
<reference evidence="12 13" key="1">
    <citation type="submission" date="2020-08" db="EMBL/GenBank/DDBJ databases">
        <title>Genomic Encyclopedia of Type Strains, Phase IV (KMG-IV): sequencing the most valuable type-strain genomes for metagenomic binning, comparative biology and taxonomic classification.</title>
        <authorList>
            <person name="Goeker M."/>
        </authorList>
    </citation>
    <scope>NUCLEOTIDE SEQUENCE [LARGE SCALE GENOMIC DNA]</scope>
    <source>
        <strain evidence="12 13">DSM 22975</strain>
    </source>
</reference>
<dbReference type="GO" id="GO:0015628">
    <property type="term" value="P:protein secretion by the type II secretion system"/>
    <property type="evidence" value="ECO:0007669"/>
    <property type="project" value="InterPro"/>
</dbReference>
<organism evidence="12 13">
    <name type="scientific">Tolumonas osonensis</name>
    <dbReference type="NCBI Taxonomy" id="675874"/>
    <lineage>
        <taxon>Bacteria</taxon>
        <taxon>Pseudomonadati</taxon>
        <taxon>Pseudomonadota</taxon>
        <taxon>Gammaproteobacteria</taxon>
        <taxon>Aeromonadales</taxon>
        <taxon>Aeromonadaceae</taxon>
        <taxon>Tolumonas</taxon>
    </lineage>
</organism>
<gene>
    <name evidence="12" type="ORF">HNR75_002708</name>
</gene>
<proteinExistence type="inferred from homology"/>
<dbReference type="EMBL" id="JACHGR010000009">
    <property type="protein sequence ID" value="MBB6056769.1"/>
    <property type="molecule type" value="Genomic_DNA"/>
</dbReference>
<dbReference type="Proteomes" id="UP000585721">
    <property type="component" value="Unassembled WGS sequence"/>
</dbReference>
<evidence type="ECO:0000256" key="3">
    <source>
        <dbReference type="ARBA" id="ARBA00022475"/>
    </source>
</evidence>
<name>A0A841GFM7_9GAMM</name>
<dbReference type="GO" id="GO:0015627">
    <property type="term" value="C:type II protein secretion system complex"/>
    <property type="evidence" value="ECO:0007669"/>
    <property type="project" value="InterPro"/>
</dbReference>
<dbReference type="InterPro" id="IPR022346">
    <property type="entry name" value="T2SS_GspH"/>
</dbReference>
<evidence type="ECO:0000256" key="5">
    <source>
        <dbReference type="ARBA" id="ARBA00022519"/>
    </source>
</evidence>
<evidence type="ECO:0000256" key="10">
    <source>
        <dbReference type="ARBA" id="ARBA00030775"/>
    </source>
</evidence>
<protein>
    <recommendedName>
        <fullName evidence="2">Type II secretion system protein H</fullName>
    </recommendedName>
    <alternativeName>
        <fullName evidence="10">General secretion pathway protein H</fullName>
    </alternativeName>
</protein>
<dbReference type="InterPro" id="IPR012902">
    <property type="entry name" value="N_methyl_site"/>
</dbReference>
<evidence type="ECO:0000256" key="2">
    <source>
        <dbReference type="ARBA" id="ARBA00021549"/>
    </source>
</evidence>
<evidence type="ECO:0000256" key="8">
    <source>
        <dbReference type="ARBA" id="ARBA00023136"/>
    </source>
</evidence>
<comment type="caution">
    <text evidence="12">The sequence shown here is derived from an EMBL/GenBank/DDBJ whole genome shotgun (WGS) entry which is preliminary data.</text>
</comment>
<dbReference type="NCBIfam" id="TIGR02532">
    <property type="entry name" value="IV_pilin_GFxxxE"/>
    <property type="match status" value="1"/>
</dbReference>
<evidence type="ECO:0000256" key="9">
    <source>
        <dbReference type="ARBA" id="ARBA00025772"/>
    </source>
</evidence>
<keyword evidence="8" id="KW-0472">Membrane</keyword>
<accession>A0A841GFM7</accession>
<evidence type="ECO:0000259" key="11">
    <source>
        <dbReference type="Pfam" id="PF12019"/>
    </source>
</evidence>
<evidence type="ECO:0000313" key="13">
    <source>
        <dbReference type="Proteomes" id="UP000585721"/>
    </source>
</evidence>
<dbReference type="AlphaFoldDB" id="A0A841GFM7"/>
<dbReference type="SUPFAM" id="SSF54523">
    <property type="entry name" value="Pili subunits"/>
    <property type="match status" value="1"/>
</dbReference>
<keyword evidence="4" id="KW-0488">Methylation</keyword>
<keyword evidence="5" id="KW-0997">Cell inner membrane</keyword>
<evidence type="ECO:0000313" key="12">
    <source>
        <dbReference type="EMBL" id="MBB6056769.1"/>
    </source>
</evidence>
<feature type="domain" description="General secretion pathway GspH" evidence="11">
    <location>
        <begin position="45"/>
        <end position="157"/>
    </location>
</feature>
<dbReference type="RefSeq" id="WP_188027481.1">
    <property type="nucleotide sequence ID" value="NZ_JACHGR010000009.1"/>
</dbReference>
<comment type="similarity">
    <text evidence="9">Belongs to the GSP H family.</text>
</comment>
<keyword evidence="3" id="KW-1003">Cell membrane</keyword>
<evidence type="ECO:0000256" key="1">
    <source>
        <dbReference type="ARBA" id="ARBA00004377"/>
    </source>
</evidence>
<keyword evidence="6" id="KW-0812">Transmembrane</keyword>
<evidence type="ECO:0000256" key="4">
    <source>
        <dbReference type="ARBA" id="ARBA00022481"/>
    </source>
</evidence>